<evidence type="ECO:0000313" key="2">
    <source>
        <dbReference type="EMBL" id="MBC6612457.1"/>
    </source>
</evidence>
<organism evidence="2 3">
    <name type="scientific">Hymenobacter citatus</name>
    <dbReference type="NCBI Taxonomy" id="2763506"/>
    <lineage>
        <taxon>Bacteria</taxon>
        <taxon>Pseudomonadati</taxon>
        <taxon>Bacteroidota</taxon>
        <taxon>Cytophagia</taxon>
        <taxon>Cytophagales</taxon>
        <taxon>Hymenobacteraceae</taxon>
        <taxon>Hymenobacter</taxon>
    </lineage>
</organism>
<dbReference type="Gene3D" id="2.40.50.1020">
    <property type="entry name" value="LytTr DNA-binding domain"/>
    <property type="match status" value="1"/>
</dbReference>
<sequence length="94" mass="11025">MAQQLRKVWWADVLYVEGLRDYVTLYTRQRKIVTLQLLKTLQQQLPANIHHSCIVALDAIDITHKDNVQIGERQLSISAPYSKSFQEAVERYRI</sequence>
<dbReference type="Pfam" id="PF04397">
    <property type="entry name" value="LytTR"/>
    <property type="match status" value="1"/>
</dbReference>
<keyword evidence="3" id="KW-1185">Reference proteome</keyword>
<dbReference type="SMART" id="SM00850">
    <property type="entry name" value="LytTR"/>
    <property type="match status" value="1"/>
</dbReference>
<evidence type="ECO:0000313" key="3">
    <source>
        <dbReference type="Proteomes" id="UP000622017"/>
    </source>
</evidence>
<accession>A0ABR7MMZ8</accession>
<protein>
    <submittedName>
        <fullName evidence="2">LytTR family transcriptional regulator DNA-binding domain-containing protein</fullName>
    </submittedName>
</protein>
<name>A0ABR7MMZ8_9BACT</name>
<keyword evidence="2" id="KW-0238">DNA-binding</keyword>
<dbReference type="EMBL" id="JACSCY010000014">
    <property type="protein sequence ID" value="MBC6612457.1"/>
    <property type="molecule type" value="Genomic_DNA"/>
</dbReference>
<feature type="domain" description="HTH LytTR-type" evidence="1">
    <location>
        <begin position="3"/>
        <end position="90"/>
    </location>
</feature>
<dbReference type="RefSeq" id="WP_187320688.1">
    <property type="nucleotide sequence ID" value="NZ_JACSCY010000014.1"/>
</dbReference>
<evidence type="ECO:0000259" key="1">
    <source>
        <dbReference type="SMART" id="SM00850"/>
    </source>
</evidence>
<dbReference type="GO" id="GO:0003677">
    <property type="term" value="F:DNA binding"/>
    <property type="evidence" value="ECO:0007669"/>
    <property type="project" value="UniProtKB-KW"/>
</dbReference>
<proteinExistence type="predicted"/>
<reference evidence="2 3" key="1">
    <citation type="submission" date="2020-08" db="EMBL/GenBank/DDBJ databases">
        <title>Hymenobacter sp.</title>
        <authorList>
            <person name="Kim M.K."/>
        </authorList>
    </citation>
    <scope>NUCLEOTIDE SEQUENCE [LARGE SCALE GENOMIC DNA]</scope>
    <source>
        <strain evidence="2 3">BT507</strain>
    </source>
</reference>
<dbReference type="Proteomes" id="UP000622017">
    <property type="component" value="Unassembled WGS sequence"/>
</dbReference>
<gene>
    <name evidence="2" type="ORF">H8B15_16150</name>
</gene>
<comment type="caution">
    <text evidence="2">The sequence shown here is derived from an EMBL/GenBank/DDBJ whole genome shotgun (WGS) entry which is preliminary data.</text>
</comment>
<dbReference type="InterPro" id="IPR007492">
    <property type="entry name" value="LytTR_DNA-bd_dom"/>
</dbReference>